<dbReference type="PROSITE" id="PS01287">
    <property type="entry name" value="RTC"/>
    <property type="match status" value="1"/>
</dbReference>
<organism evidence="4 5">
    <name type="scientific">Reticulomyxa filosa</name>
    <dbReference type="NCBI Taxonomy" id="46433"/>
    <lineage>
        <taxon>Eukaryota</taxon>
        <taxon>Sar</taxon>
        <taxon>Rhizaria</taxon>
        <taxon>Retaria</taxon>
        <taxon>Foraminifera</taxon>
        <taxon>Monothalamids</taxon>
        <taxon>Reticulomyxidae</taxon>
        <taxon>Reticulomyxa</taxon>
    </lineage>
</organism>
<dbReference type="InterPro" id="IPR013791">
    <property type="entry name" value="RNA3'-term_phos_cycl_insert"/>
</dbReference>
<dbReference type="Pfam" id="PF01137">
    <property type="entry name" value="RTC"/>
    <property type="match status" value="1"/>
</dbReference>
<dbReference type="AlphaFoldDB" id="X6LVW2"/>
<dbReference type="GO" id="GO:0005634">
    <property type="term" value="C:nucleus"/>
    <property type="evidence" value="ECO:0007669"/>
    <property type="project" value="TreeGrafter"/>
</dbReference>
<accession>X6LVW2</accession>
<dbReference type="SUPFAM" id="SSF55205">
    <property type="entry name" value="EPT/RTPC-like"/>
    <property type="match status" value="1"/>
</dbReference>
<name>X6LVW2_RETFI</name>
<dbReference type="OrthoDB" id="25029at2759"/>
<sequence>MSFQPSLKRLMNVEMNVTCKKRGFFPHGGGEIVLQTNPISQQKSGDDEEKKLNENSEKQNALPAFTLTERGDVQAVRGIAIVTHGAQQYLRKHLPQNVKIQIDVSKEDTRSSASAIVVVAETTKGLLFGGSALGDKKIQRTNAQIGEAAAEELLNDLFHNGKNCCVDRCLQDQLIIFAALAKGKSEFKCGALELHTKTAIHFAEIMTGCKFKVTEYKNMKNENGEQMDCKTHISCEGIGLLNTF</sequence>
<dbReference type="InterPro" id="IPR020719">
    <property type="entry name" value="RNA3'_term_phos_cycl-like_CS"/>
</dbReference>
<dbReference type="Pfam" id="PF05189">
    <property type="entry name" value="RTC_insert"/>
    <property type="match status" value="1"/>
</dbReference>
<feature type="domain" description="RNA 3'-terminal phosphate cyclase insert" evidence="3">
    <location>
        <begin position="69"/>
        <end position="157"/>
    </location>
</feature>
<evidence type="ECO:0000259" key="3">
    <source>
        <dbReference type="Pfam" id="PF05189"/>
    </source>
</evidence>
<evidence type="ECO:0000256" key="1">
    <source>
        <dbReference type="SAM" id="MobiDB-lite"/>
    </source>
</evidence>
<protein>
    <submittedName>
        <fullName evidence="4">RNA terminal phosphate cyclase domain 1</fullName>
    </submittedName>
</protein>
<feature type="compositionally biased region" description="Basic and acidic residues" evidence="1">
    <location>
        <begin position="44"/>
        <end position="57"/>
    </location>
</feature>
<keyword evidence="5" id="KW-1185">Reference proteome</keyword>
<evidence type="ECO:0000259" key="2">
    <source>
        <dbReference type="Pfam" id="PF01137"/>
    </source>
</evidence>
<proteinExistence type="predicted"/>
<dbReference type="InterPro" id="IPR000228">
    <property type="entry name" value="RNA3'_term_phos_cyc"/>
</dbReference>
<evidence type="ECO:0000313" key="4">
    <source>
        <dbReference type="EMBL" id="ETO06078.1"/>
    </source>
</evidence>
<reference evidence="4 5" key="1">
    <citation type="journal article" date="2013" name="Curr. Biol.">
        <title>The Genome of the Foraminiferan Reticulomyxa filosa.</title>
        <authorList>
            <person name="Glockner G."/>
            <person name="Hulsmann N."/>
            <person name="Schleicher M."/>
            <person name="Noegel A.A."/>
            <person name="Eichinger L."/>
            <person name="Gallinger C."/>
            <person name="Pawlowski J."/>
            <person name="Sierra R."/>
            <person name="Euteneuer U."/>
            <person name="Pillet L."/>
            <person name="Moustafa A."/>
            <person name="Platzer M."/>
            <person name="Groth M."/>
            <person name="Szafranski K."/>
            <person name="Schliwa M."/>
        </authorList>
    </citation>
    <scope>NUCLEOTIDE SEQUENCE [LARGE SCALE GENOMIC DNA]</scope>
</reference>
<dbReference type="GO" id="GO:0003963">
    <property type="term" value="F:RNA-3'-phosphate cyclase activity"/>
    <property type="evidence" value="ECO:0007669"/>
    <property type="project" value="TreeGrafter"/>
</dbReference>
<dbReference type="GO" id="GO:0006396">
    <property type="term" value="P:RNA processing"/>
    <property type="evidence" value="ECO:0007669"/>
    <property type="project" value="InterPro"/>
</dbReference>
<feature type="region of interest" description="Disordered" evidence="1">
    <location>
        <begin position="36"/>
        <end position="59"/>
    </location>
</feature>
<dbReference type="EMBL" id="ASPP01027521">
    <property type="protein sequence ID" value="ETO06078.1"/>
    <property type="molecule type" value="Genomic_DNA"/>
</dbReference>
<dbReference type="PANTHER" id="PTHR11096">
    <property type="entry name" value="RNA 3' TERMINAL PHOSPHATE CYCLASE"/>
    <property type="match status" value="1"/>
</dbReference>
<dbReference type="InterPro" id="IPR037136">
    <property type="entry name" value="RNA3'_phos_cyclase_dom_sf"/>
</dbReference>
<dbReference type="Gene3D" id="3.65.10.20">
    <property type="entry name" value="RNA 3'-terminal phosphate cyclase domain"/>
    <property type="match status" value="2"/>
</dbReference>
<comment type="caution">
    <text evidence="4">The sequence shown here is derived from an EMBL/GenBank/DDBJ whole genome shotgun (WGS) entry which is preliminary data.</text>
</comment>
<evidence type="ECO:0000313" key="5">
    <source>
        <dbReference type="Proteomes" id="UP000023152"/>
    </source>
</evidence>
<dbReference type="InterPro" id="IPR013792">
    <property type="entry name" value="RNA3'P_cycl/enolpyr_Trfase_a/b"/>
</dbReference>
<dbReference type="Proteomes" id="UP000023152">
    <property type="component" value="Unassembled WGS sequence"/>
</dbReference>
<feature type="domain" description="RNA 3'-terminal phosphate cyclase" evidence="2">
    <location>
        <begin position="2"/>
        <end position="213"/>
    </location>
</feature>
<gene>
    <name evidence="4" type="ORF">RFI_31319</name>
</gene>
<dbReference type="InterPro" id="IPR023797">
    <property type="entry name" value="RNA3'_phos_cyclase_dom"/>
</dbReference>
<dbReference type="PANTHER" id="PTHR11096:SF0">
    <property type="entry name" value="RNA 3'-TERMINAL PHOSPHATE CYCLASE"/>
    <property type="match status" value="1"/>
</dbReference>